<proteinExistence type="predicted"/>
<sequence length="50" mass="5749">MLLGFLILFSCQNLKQLNQMHSANKITPFPYSNVIQIGRAVNVIEKWCII</sequence>
<evidence type="ECO:0000313" key="1">
    <source>
        <dbReference type="EMBL" id="MBX08801.1"/>
    </source>
</evidence>
<accession>A0A2P2KSU3</accession>
<dbReference type="AlphaFoldDB" id="A0A2P2KSU3"/>
<reference evidence="1" key="1">
    <citation type="submission" date="2018-02" db="EMBL/GenBank/DDBJ databases">
        <title>Rhizophora mucronata_Transcriptome.</title>
        <authorList>
            <person name="Meera S.P."/>
            <person name="Sreeshan A."/>
            <person name="Augustine A."/>
        </authorList>
    </citation>
    <scope>NUCLEOTIDE SEQUENCE</scope>
    <source>
        <tissue evidence="1">Leaf</tissue>
    </source>
</reference>
<organism evidence="1">
    <name type="scientific">Rhizophora mucronata</name>
    <name type="common">Asiatic mangrove</name>
    <dbReference type="NCBI Taxonomy" id="61149"/>
    <lineage>
        <taxon>Eukaryota</taxon>
        <taxon>Viridiplantae</taxon>
        <taxon>Streptophyta</taxon>
        <taxon>Embryophyta</taxon>
        <taxon>Tracheophyta</taxon>
        <taxon>Spermatophyta</taxon>
        <taxon>Magnoliopsida</taxon>
        <taxon>eudicotyledons</taxon>
        <taxon>Gunneridae</taxon>
        <taxon>Pentapetalae</taxon>
        <taxon>rosids</taxon>
        <taxon>fabids</taxon>
        <taxon>Malpighiales</taxon>
        <taxon>Rhizophoraceae</taxon>
        <taxon>Rhizophora</taxon>
    </lineage>
</organism>
<dbReference type="EMBL" id="GGEC01028317">
    <property type="protein sequence ID" value="MBX08801.1"/>
    <property type="molecule type" value="Transcribed_RNA"/>
</dbReference>
<protein>
    <submittedName>
        <fullName evidence="1">Enhancer of rudimentary homolog</fullName>
    </submittedName>
</protein>
<name>A0A2P2KSU3_RHIMU</name>